<dbReference type="Proteomes" id="UP000004994">
    <property type="component" value="Chromosome 6"/>
</dbReference>
<reference evidence="2" key="1">
    <citation type="journal article" date="2012" name="Nature">
        <title>The tomato genome sequence provides insights into fleshy fruit evolution.</title>
        <authorList>
            <consortium name="Tomato Genome Consortium"/>
        </authorList>
    </citation>
    <scope>NUCLEOTIDE SEQUENCE [LARGE SCALE GENOMIC DNA]</scope>
    <source>
        <strain evidence="2">cv. Heinz 1706</strain>
    </source>
</reference>
<dbReference type="InParanoid" id="A0A3Q7GVK2"/>
<evidence type="ECO:0000313" key="2">
    <source>
        <dbReference type="EnsemblPlants" id="Solyc06g051070.1.1.1"/>
    </source>
</evidence>
<sequence length="64" mass="7733">MSNVSYEIKLMSQLFWNFFFSPLPPTFLFSWCFELTVFELKVSYVFLCFETSFDQKIKFIVFSS</sequence>
<keyword evidence="1" id="KW-0472">Membrane</keyword>
<name>A0A3Q7GVK2_SOLLC</name>
<protein>
    <submittedName>
        <fullName evidence="2">Uncharacterized protein</fullName>
    </submittedName>
</protein>
<dbReference type="AlphaFoldDB" id="A0A3Q7GVK2"/>
<evidence type="ECO:0000313" key="3">
    <source>
        <dbReference type="Proteomes" id="UP000004994"/>
    </source>
</evidence>
<organism evidence="2">
    <name type="scientific">Solanum lycopersicum</name>
    <name type="common">Tomato</name>
    <name type="synonym">Lycopersicon esculentum</name>
    <dbReference type="NCBI Taxonomy" id="4081"/>
    <lineage>
        <taxon>Eukaryota</taxon>
        <taxon>Viridiplantae</taxon>
        <taxon>Streptophyta</taxon>
        <taxon>Embryophyta</taxon>
        <taxon>Tracheophyta</taxon>
        <taxon>Spermatophyta</taxon>
        <taxon>Magnoliopsida</taxon>
        <taxon>eudicotyledons</taxon>
        <taxon>Gunneridae</taxon>
        <taxon>Pentapetalae</taxon>
        <taxon>asterids</taxon>
        <taxon>lamiids</taxon>
        <taxon>Solanales</taxon>
        <taxon>Solanaceae</taxon>
        <taxon>Solanoideae</taxon>
        <taxon>Solaneae</taxon>
        <taxon>Solanum</taxon>
        <taxon>Solanum subgen. Lycopersicon</taxon>
    </lineage>
</organism>
<keyword evidence="1" id="KW-0812">Transmembrane</keyword>
<proteinExistence type="predicted"/>
<dbReference type="EnsemblPlants" id="Solyc06g051070.1.1">
    <property type="protein sequence ID" value="Solyc06g051070.1.1.1"/>
    <property type="gene ID" value="Solyc06g051070.1"/>
</dbReference>
<dbReference type="PaxDb" id="4081-Solyc06g051070.1.1"/>
<keyword evidence="3" id="KW-1185">Reference proteome</keyword>
<dbReference type="Gramene" id="Solyc06g051070.1.1">
    <property type="protein sequence ID" value="Solyc06g051070.1.1.1"/>
    <property type="gene ID" value="Solyc06g051070.1"/>
</dbReference>
<keyword evidence="1" id="KW-1133">Transmembrane helix</keyword>
<evidence type="ECO:0000256" key="1">
    <source>
        <dbReference type="SAM" id="Phobius"/>
    </source>
</evidence>
<feature type="transmembrane region" description="Helical" evidence="1">
    <location>
        <begin position="28"/>
        <end position="49"/>
    </location>
</feature>
<accession>A0A3Q7GVK2</accession>
<reference evidence="2" key="2">
    <citation type="submission" date="2019-01" db="UniProtKB">
        <authorList>
            <consortium name="EnsemblPlants"/>
        </authorList>
    </citation>
    <scope>IDENTIFICATION</scope>
    <source>
        <strain evidence="2">cv. Heinz 1706</strain>
    </source>
</reference>